<sequence length="144" mass="17040">MKKSVLILLLFLGFNLTNAQEIASIPLTEYKVESFQTSLVTKKMMFDWFGKWDKVAYTKNNDIILIWTNRKIINEANETFMIITSSKENEDEMYGTIQILSSNNQDALAENSPYREYLTEFLKTISKQENKNKKFYKEYLKVEY</sequence>
<keyword evidence="3" id="KW-1185">Reference proteome</keyword>
<feature type="signal peptide" evidence="1">
    <location>
        <begin position="1"/>
        <end position="19"/>
    </location>
</feature>
<proteinExistence type="predicted"/>
<evidence type="ECO:0000313" key="2">
    <source>
        <dbReference type="EMBL" id="SFN02653.1"/>
    </source>
</evidence>
<reference evidence="3" key="1">
    <citation type="submission" date="2016-10" db="EMBL/GenBank/DDBJ databases">
        <authorList>
            <person name="Varghese N."/>
            <person name="Submissions S."/>
        </authorList>
    </citation>
    <scope>NUCLEOTIDE SEQUENCE [LARGE SCALE GENOMIC DNA]</scope>
    <source>
        <strain evidence="3">XJ109</strain>
    </source>
</reference>
<dbReference type="RefSeq" id="WP_092907696.1">
    <property type="nucleotide sequence ID" value="NZ_FOUZ01000005.1"/>
</dbReference>
<dbReference type="OrthoDB" id="1191413at2"/>
<dbReference type="Proteomes" id="UP000199149">
    <property type="component" value="Unassembled WGS sequence"/>
</dbReference>
<name>A0A1I4VNE8_9FLAO</name>
<evidence type="ECO:0000313" key="3">
    <source>
        <dbReference type="Proteomes" id="UP000199149"/>
    </source>
</evidence>
<organism evidence="2 3">
    <name type="scientific">Algoriella xinjiangensis</name>
    <dbReference type="NCBI Taxonomy" id="684065"/>
    <lineage>
        <taxon>Bacteria</taxon>
        <taxon>Pseudomonadati</taxon>
        <taxon>Bacteroidota</taxon>
        <taxon>Flavobacteriia</taxon>
        <taxon>Flavobacteriales</taxon>
        <taxon>Weeksellaceae</taxon>
        <taxon>Algoriella</taxon>
    </lineage>
</organism>
<protein>
    <submittedName>
        <fullName evidence="2">Uncharacterized protein</fullName>
    </submittedName>
</protein>
<feature type="chain" id="PRO_5011641862" evidence="1">
    <location>
        <begin position="20"/>
        <end position="144"/>
    </location>
</feature>
<accession>A0A1I4VNE8</accession>
<dbReference type="AlphaFoldDB" id="A0A1I4VNE8"/>
<keyword evidence="1" id="KW-0732">Signal</keyword>
<dbReference type="EMBL" id="FOUZ01000005">
    <property type="protein sequence ID" value="SFN02653.1"/>
    <property type="molecule type" value="Genomic_DNA"/>
</dbReference>
<evidence type="ECO:0000256" key="1">
    <source>
        <dbReference type="SAM" id="SignalP"/>
    </source>
</evidence>
<gene>
    <name evidence="2" type="ORF">SAMN05421738_105223</name>
</gene>